<dbReference type="SUPFAM" id="SSF51735">
    <property type="entry name" value="NAD(P)-binding Rossmann-fold domains"/>
    <property type="match status" value="1"/>
</dbReference>
<reference evidence="2 3" key="1">
    <citation type="submission" date="2014-12" db="EMBL/GenBank/DDBJ databases">
        <title>Draft Genome Sequence of Pseudoalteromonas luteoviolacea HI1.</title>
        <authorList>
            <person name="Asahina A.Y."/>
            <person name="Hadfield M.G."/>
        </authorList>
    </citation>
    <scope>NUCLEOTIDE SEQUENCE [LARGE SCALE GENOMIC DNA]</scope>
    <source>
        <strain evidence="2 3">HI1</strain>
    </source>
</reference>
<dbReference type="PANTHER" id="PTHR43355">
    <property type="entry name" value="FLAVIN REDUCTASE (NADPH)"/>
    <property type="match status" value="1"/>
</dbReference>
<dbReference type="OrthoDB" id="7352421at2"/>
<dbReference type="InterPro" id="IPR051606">
    <property type="entry name" value="Polyketide_Oxido-like"/>
</dbReference>
<dbReference type="Pfam" id="PF13460">
    <property type="entry name" value="NAD_binding_10"/>
    <property type="match status" value="1"/>
</dbReference>
<dbReference type="InterPro" id="IPR016040">
    <property type="entry name" value="NAD(P)-bd_dom"/>
</dbReference>
<dbReference type="Proteomes" id="UP000031327">
    <property type="component" value="Unassembled WGS sequence"/>
</dbReference>
<accession>A0A0C1MKL0</accession>
<dbReference type="GO" id="GO:0016646">
    <property type="term" value="F:oxidoreductase activity, acting on the CH-NH group of donors, NAD or NADP as acceptor"/>
    <property type="evidence" value="ECO:0007669"/>
    <property type="project" value="TreeGrafter"/>
</dbReference>
<comment type="caution">
    <text evidence="2">The sequence shown here is derived from an EMBL/GenBank/DDBJ whole genome shotgun (WGS) entry which is preliminary data.</text>
</comment>
<name>A0A0C1MKL0_9GAMM</name>
<evidence type="ECO:0000313" key="2">
    <source>
        <dbReference type="EMBL" id="KID54983.1"/>
    </source>
</evidence>
<gene>
    <name evidence="2" type="ORF">JF50_24465</name>
</gene>
<sequence length="213" mass="22723">MRITVFGATGNIGQAVVNEAISRGHQVTAVTRDLRKVSQLPAQAHAQVGDVNNVQDVIRLSKAQDLVISATRPTAGQEKQLVDIAESLLTGLHETHTRLLLVGGAACLTVPSSNGGLVLDDTSLVPLAWKAIAQACFEQYQHCKAHSNQNWSYASPSALIGDGERTGQFRVSEGELLVDNTGKSHISWQDFAIALVDEAESASYVGKVFTAGY</sequence>
<dbReference type="EMBL" id="JWIC01000010">
    <property type="protein sequence ID" value="KID54983.1"/>
    <property type="molecule type" value="Genomic_DNA"/>
</dbReference>
<protein>
    <submittedName>
        <fullName evidence="2">NADH-flavin reductase</fullName>
    </submittedName>
</protein>
<evidence type="ECO:0000313" key="3">
    <source>
        <dbReference type="Proteomes" id="UP000031327"/>
    </source>
</evidence>
<dbReference type="AlphaFoldDB" id="A0A0C1MKL0"/>
<evidence type="ECO:0000259" key="1">
    <source>
        <dbReference type="Pfam" id="PF13460"/>
    </source>
</evidence>
<proteinExistence type="predicted"/>
<dbReference type="InterPro" id="IPR036291">
    <property type="entry name" value="NAD(P)-bd_dom_sf"/>
</dbReference>
<dbReference type="PANTHER" id="PTHR43355:SF2">
    <property type="entry name" value="FLAVIN REDUCTASE (NADPH)"/>
    <property type="match status" value="1"/>
</dbReference>
<dbReference type="RefSeq" id="WP_039611877.1">
    <property type="nucleotide sequence ID" value="NZ_JWIC01000010.1"/>
</dbReference>
<feature type="domain" description="NAD(P)-binding" evidence="1">
    <location>
        <begin position="7"/>
        <end position="197"/>
    </location>
</feature>
<organism evidence="2 3">
    <name type="scientific">Pseudoalteromonas luteoviolacea</name>
    <dbReference type="NCBI Taxonomy" id="43657"/>
    <lineage>
        <taxon>Bacteria</taxon>
        <taxon>Pseudomonadati</taxon>
        <taxon>Pseudomonadota</taxon>
        <taxon>Gammaproteobacteria</taxon>
        <taxon>Alteromonadales</taxon>
        <taxon>Pseudoalteromonadaceae</taxon>
        <taxon>Pseudoalteromonas</taxon>
    </lineage>
</organism>
<dbReference type="Gene3D" id="3.40.50.720">
    <property type="entry name" value="NAD(P)-binding Rossmann-like Domain"/>
    <property type="match status" value="1"/>
</dbReference>